<sequence>MNLWELFFVFLKIGWLTLGGGYVMVPLFLEEIVKKKGWMDEETFLQTLTLAQLFPGPIAFNLAVAVGYKLKRIKGAIISGIAVVLPSFISILVIAIFFLNFEKSKIVQGLFYGIRPAIASAMVIAVLELIKKRKWSKLNIISFLFMSVLLIFFKVNPIYLILISLGVVILWVYMKH</sequence>
<accession>A0A7V4DXP3</accession>
<keyword evidence="6 7" id="KW-0472">Membrane</keyword>
<dbReference type="GO" id="GO:0015109">
    <property type="term" value="F:chromate transmembrane transporter activity"/>
    <property type="evidence" value="ECO:0007669"/>
    <property type="project" value="InterPro"/>
</dbReference>
<feature type="transmembrane region" description="Helical" evidence="7">
    <location>
        <begin position="76"/>
        <end position="98"/>
    </location>
</feature>
<dbReference type="PANTHER" id="PTHR43663">
    <property type="entry name" value="CHROMATE TRANSPORT PROTEIN-RELATED"/>
    <property type="match status" value="1"/>
</dbReference>
<dbReference type="PANTHER" id="PTHR43663:SF2">
    <property type="entry name" value="CHROMATE TRANSPORT PROTEIN-RELATED"/>
    <property type="match status" value="1"/>
</dbReference>
<dbReference type="GO" id="GO:0005886">
    <property type="term" value="C:plasma membrane"/>
    <property type="evidence" value="ECO:0007669"/>
    <property type="project" value="UniProtKB-SubCell"/>
</dbReference>
<gene>
    <name evidence="8" type="ORF">ENU78_07990</name>
</gene>
<dbReference type="EMBL" id="DTDV01000020">
    <property type="protein sequence ID" value="HGK24349.1"/>
    <property type="molecule type" value="Genomic_DNA"/>
</dbReference>
<comment type="subcellular location">
    <subcellularLocation>
        <location evidence="1">Cell membrane</location>
        <topology evidence="1">Multi-pass membrane protein</topology>
    </subcellularLocation>
</comment>
<feature type="transmembrane region" description="Helical" evidence="7">
    <location>
        <begin position="110"/>
        <end position="130"/>
    </location>
</feature>
<dbReference type="InterPro" id="IPR052518">
    <property type="entry name" value="CHR_Transporter"/>
</dbReference>
<evidence type="ECO:0000256" key="4">
    <source>
        <dbReference type="ARBA" id="ARBA00022692"/>
    </source>
</evidence>
<evidence type="ECO:0000256" key="1">
    <source>
        <dbReference type="ARBA" id="ARBA00004651"/>
    </source>
</evidence>
<keyword evidence="4 7" id="KW-0812">Transmembrane</keyword>
<evidence type="ECO:0000256" key="6">
    <source>
        <dbReference type="ARBA" id="ARBA00023136"/>
    </source>
</evidence>
<dbReference type="InterPro" id="IPR003370">
    <property type="entry name" value="Chromate_transpt"/>
</dbReference>
<keyword evidence="5 7" id="KW-1133">Transmembrane helix</keyword>
<proteinExistence type="inferred from homology"/>
<dbReference type="Pfam" id="PF02417">
    <property type="entry name" value="Chromate_transp"/>
    <property type="match status" value="1"/>
</dbReference>
<evidence type="ECO:0000256" key="5">
    <source>
        <dbReference type="ARBA" id="ARBA00022989"/>
    </source>
</evidence>
<organism evidence="8">
    <name type="scientific">Dictyoglomus thermophilum</name>
    <dbReference type="NCBI Taxonomy" id="14"/>
    <lineage>
        <taxon>Bacteria</taxon>
        <taxon>Pseudomonadati</taxon>
        <taxon>Dictyoglomota</taxon>
        <taxon>Dictyoglomia</taxon>
        <taxon>Dictyoglomales</taxon>
        <taxon>Dictyoglomaceae</taxon>
        <taxon>Dictyoglomus</taxon>
    </lineage>
</organism>
<dbReference type="AlphaFoldDB" id="A0A7V4DXP3"/>
<evidence type="ECO:0000256" key="7">
    <source>
        <dbReference type="SAM" id="Phobius"/>
    </source>
</evidence>
<name>A0A7V4DXP3_DICTH</name>
<reference evidence="8" key="1">
    <citation type="journal article" date="2020" name="mSystems">
        <title>Genome- and Community-Level Interaction Insights into Carbon Utilization and Element Cycling Functions of Hydrothermarchaeota in Hydrothermal Sediment.</title>
        <authorList>
            <person name="Zhou Z."/>
            <person name="Liu Y."/>
            <person name="Xu W."/>
            <person name="Pan J."/>
            <person name="Luo Z.H."/>
            <person name="Li M."/>
        </authorList>
    </citation>
    <scope>NUCLEOTIDE SEQUENCE [LARGE SCALE GENOMIC DNA]</scope>
    <source>
        <strain evidence="8">SpSt-70</strain>
    </source>
</reference>
<comment type="similarity">
    <text evidence="2">Belongs to the chromate ion transporter (CHR) (TC 2.A.51) family.</text>
</comment>
<evidence type="ECO:0000313" key="8">
    <source>
        <dbReference type="EMBL" id="HGK24349.1"/>
    </source>
</evidence>
<evidence type="ECO:0000256" key="2">
    <source>
        <dbReference type="ARBA" id="ARBA00005262"/>
    </source>
</evidence>
<feature type="transmembrane region" description="Helical" evidence="7">
    <location>
        <begin position="158"/>
        <end position="174"/>
    </location>
</feature>
<comment type="caution">
    <text evidence="8">The sequence shown here is derived from an EMBL/GenBank/DDBJ whole genome shotgun (WGS) entry which is preliminary data.</text>
</comment>
<keyword evidence="3" id="KW-1003">Cell membrane</keyword>
<protein>
    <submittedName>
        <fullName evidence="8">Chromate transporter</fullName>
    </submittedName>
</protein>
<feature type="transmembrane region" description="Helical" evidence="7">
    <location>
        <begin position="6"/>
        <end position="29"/>
    </location>
</feature>
<evidence type="ECO:0000256" key="3">
    <source>
        <dbReference type="ARBA" id="ARBA00022475"/>
    </source>
</evidence>